<reference evidence="2" key="1">
    <citation type="submission" date="2022-12" db="EMBL/GenBank/DDBJ databases">
        <authorList>
            <person name="Mo P."/>
        </authorList>
    </citation>
    <scope>NUCLEOTIDE SEQUENCE [LARGE SCALE GENOMIC DNA]</scope>
    <source>
        <strain evidence="2">HUAS 3-15</strain>
    </source>
</reference>
<dbReference type="EMBL" id="CP115450">
    <property type="protein sequence ID" value="WBP90567.1"/>
    <property type="molecule type" value="Genomic_DNA"/>
</dbReference>
<evidence type="ECO:0000313" key="1">
    <source>
        <dbReference type="EMBL" id="WBP90567.1"/>
    </source>
</evidence>
<protein>
    <submittedName>
        <fullName evidence="1">Uncharacterized protein</fullName>
    </submittedName>
</protein>
<dbReference type="Proteomes" id="UP001212821">
    <property type="component" value="Chromosome"/>
</dbReference>
<organism evidence="1 2">
    <name type="scientific">Kitasatospora cathayae</name>
    <dbReference type="NCBI Taxonomy" id="3004092"/>
    <lineage>
        <taxon>Bacteria</taxon>
        <taxon>Bacillati</taxon>
        <taxon>Actinomycetota</taxon>
        <taxon>Actinomycetes</taxon>
        <taxon>Kitasatosporales</taxon>
        <taxon>Streptomycetaceae</taxon>
        <taxon>Kitasatospora</taxon>
    </lineage>
</organism>
<gene>
    <name evidence="1" type="ORF">O1G21_35030</name>
</gene>
<keyword evidence="2" id="KW-1185">Reference proteome</keyword>
<name>A0ABY7QD95_9ACTN</name>
<dbReference type="RefSeq" id="WP_270149434.1">
    <property type="nucleotide sequence ID" value="NZ_CP115450.1"/>
</dbReference>
<evidence type="ECO:0000313" key="2">
    <source>
        <dbReference type="Proteomes" id="UP001212821"/>
    </source>
</evidence>
<sequence>MSDVDFCGDALLLLTGPFYPGPVSLGGTPGFAVPADGKLDPEGRLTLVHRSLDQFLRGSLTFGNPPVDLLTHLAGSEDFHARLTTIVQETTALPVELHVTGILFPDGYGSVAVHLRIVDGWSERRREQLIDGFGQKGRDDVTARIRDELLPALTAMSDRCRQGPPCPTILPYFNLTYAGSTTHPVPGRATLSDSLRHLIYPRSAEPIPSESTWPEEFFYPGYAFFLLASRDDPHGTLGQLEHLLGQLNVHYARLERSAGAAERIIRESALDEDPELLIGLERRLRADYQALVRPTFSYDFHVLKLRDSVLKAWETEKVRERTDTLLEMARRAVERKLEHDQMRRVTRVNLAVTIVAILSFVQCVDSALNLWSRFYG</sequence>
<accession>A0ABY7QD95</accession>
<proteinExistence type="predicted"/>